<dbReference type="SUPFAM" id="SSF51905">
    <property type="entry name" value="FAD/NAD(P)-binding domain"/>
    <property type="match status" value="1"/>
</dbReference>
<name>A0A363NW48_9SPHI</name>
<dbReference type="Pfam" id="PF01494">
    <property type="entry name" value="FAD_binding_3"/>
    <property type="match status" value="1"/>
</dbReference>
<protein>
    <submittedName>
        <fullName evidence="2">Pyridine nucleotide-disulfide oxidoreductase</fullName>
    </submittedName>
</protein>
<evidence type="ECO:0000313" key="2">
    <source>
        <dbReference type="EMBL" id="PUV24881.1"/>
    </source>
</evidence>
<dbReference type="InterPro" id="IPR050816">
    <property type="entry name" value="Flavin-dep_Halogenase_NPB"/>
</dbReference>
<accession>A0A363NW48</accession>
<feature type="domain" description="FAD-binding" evidence="1">
    <location>
        <begin position="5"/>
        <end position="165"/>
    </location>
</feature>
<dbReference type="InterPro" id="IPR036188">
    <property type="entry name" value="FAD/NAD-bd_sf"/>
</dbReference>
<dbReference type="GO" id="GO:0071949">
    <property type="term" value="F:FAD binding"/>
    <property type="evidence" value="ECO:0007669"/>
    <property type="project" value="InterPro"/>
</dbReference>
<gene>
    <name evidence="2" type="ORF">DCO56_07950</name>
</gene>
<dbReference type="EMBL" id="QCXX01000002">
    <property type="protein sequence ID" value="PUV24881.1"/>
    <property type="molecule type" value="Genomic_DNA"/>
</dbReference>
<organism evidence="2 3">
    <name type="scientific">Sphingobacterium athyrii</name>
    <dbReference type="NCBI Taxonomy" id="2152717"/>
    <lineage>
        <taxon>Bacteria</taxon>
        <taxon>Pseudomonadati</taxon>
        <taxon>Bacteroidota</taxon>
        <taxon>Sphingobacteriia</taxon>
        <taxon>Sphingobacteriales</taxon>
        <taxon>Sphingobacteriaceae</taxon>
        <taxon>Sphingobacterium</taxon>
    </lineage>
</organism>
<dbReference type="AlphaFoldDB" id="A0A363NW48"/>
<dbReference type="PANTHER" id="PTHR43747:SF1">
    <property type="entry name" value="SLR1998 PROTEIN"/>
    <property type="match status" value="1"/>
</dbReference>
<dbReference type="RefSeq" id="WP_108633217.1">
    <property type="nucleotide sequence ID" value="NZ_QCXX01000002.1"/>
</dbReference>
<proteinExistence type="predicted"/>
<evidence type="ECO:0000313" key="3">
    <source>
        <dbReference type="Proteomes" id="UP000250831"/>
    </source>
</evidence>
<dbReference type="Gene3D" id="3.50.50.60">
    <property type="entry name" value="FAD/NAD(P)-binding domain"/>
    <property type="match status" value="1"/>
</dbReference>
<evidence type="ECO:0000259" key="1">
    <source>
        <dbReference type="Pfam" id="PF01494"/>
    </source>
</evidence>
<sequence>MNVEEVDILIIGAGPSGAVAAGYLQKQGVKIKVVEKSRFPRIVVGESLIPRVMDHFDEAGLFDALDAQGFEKKFGARFIRGEDICIFDFSDKFSPGWDWTWQIPRADFDLEMANELIRKGVDLQFETEVIDVQFMDEMSVTIARNKEGLETTIKANFLIDCSGYGRVLPRMLNLDQPSRLSPHSAIFSHVRDVNRPVGEEGSLISFDILETQVWLWVIPFSNGNTSVGIVGPTSFIDNLGADTTVALNKAIQLSDYYVKRFGDLPFIFEPRKLSNYSTAVSKMYGKGYALTGNSSEFLDPVFSSGVCFATESGILAAKLALRQVRGETVDWQSEFEDYMKGGIAVFTTYIQEWYTGNLQELFYHRPENPEVKRSICAILAGYVWDRNNPFVVKHDRAVKNLAHLIRMSKGEQYDSLC</sequence>
<dbReference type="Proteomes" id="UP000250831">
    <property type="component" value="Unassembled WGS sequence"/>
</dbReference>
<dbReference type="PANTHER" id="PTHR43747">
    <property type="entry name" value="FAD-BINDING PROTEIN"/>
    <property type="match status" value="1"/>
</dbReference>
<reference evidence="2 3" key="1">
    <citation type="submission" date="2018-04" db="EMBL/GenBank/DDBJ databases">
        <title>Sphingobacterium sp. M46 Genome.</title>
        <authorList>
            <person name="Cheng J."/>
            <person name="Li Y."/>
        </authorList>
    </citation>
    <scope>NUCLEOTIDE SEQUENCE [LARGE SCALE GENOMIC DNA]</scope>
    <source>
        <strain evidence="2 3">M46</strain>
    </source>
</reference>
<dbReference type="PRINTS" id="PR00420">
    <property type="entry name" value="RNGMNOXGNASE"/>
</dbReference>
<dbReference type="OrthoDB" id="9806565at2"/>
<dbReference type="InterPro" id="IPR002938">
    <property type="entry name" value="FAD-bd"/>
</dbReference>
<comment type="caution">
    <text evidence="2">The sequence shown here is derived from an EMBL/GenBank/DDBJ whole genome shotgun (WGS) entry which is preliminary data.</text>
</comment>
<keyword evidence="3" id="KW-1185">Reference proteome</keyword>